<keyword evidence="4 10" id="KW-0812">Transmembrane</keyword>
<evidence type="ECO:0000256" key="3">
    <source>
        <dbReference type="ARBA" id="ARBA00022475"/>
    </source>
</evidence>
<evidence type="ECO:0000256" key="2">
    <source>
        <dbReference type="ARBA" id="ARBA00022448"/>
    </source>
</evidence>
<dbReference type="GO" id="GO:0022857">
    <property type="term" value="F:transmembrane transporter activity"/>
    <property type="evidence" value="ECO:0007669"/>
    <property type="project" value="InterPro"/>
</dbReference>
<dbReference type="EMBL" id="AZAC01000014">
    <property type="protein sequence ID" value="KIX13782.1"/>
    <property type="molecule type" value="Genomic_DNA"/>
</dbReference>
<dbReference type="InterPro" id="IPR003439">
    <property type="entry name" value="ABC_transporter-like_ATP-bd"/>
</dbReference>
<dbReference type="Proteomes" id="UP000032233">
    <property type="component" value="Unassembled WGS sequence"/>
</dbReference>
<evidence type="ECO:0000256" key="6">
    <source>
        <dbReference type="ARBA" id="ARBA00022741"/>
    </source>
</evidence>
<keyword evidence="8 10" id="KW-1133">Transmembrane helix</keyword>
<dbReference type="STRING" id="1429043.X474_12890"/>
<dbReference type="PROSITE" id="PS50893">
    <property type="entry name" value="ABC_TRANSPORTER_2"/>
    <property type="match status" value="2"/>
</dbReference>
<dbReference type="Pfam" id="PF00005">
    <property type="entry name" value="ABC_tran"/>
    <property type="match status" value="2"/>
</dbReference>
<dbReference type="PANTHER" id="PTHR43790:SF9">
    <property type="entry name" value="GALACTOFURANOSE TRANSPORTER ATP-BINDING PROTEIN YTFR"/>
    <property type="match status" value="1"/>
</dbReference>
<dbReference type="GO" id="GO:0005524">
    <property type="term" value="F:ATP binding"/>
    <property type="evidence" value="ECO:0007669"/>
    <property type="project" value="UniProtKB-KW"/>
</dbReference>
<feature type="domain" description="ABC transporter" evidence="11">
    <location>
        <begin position="260"/>
        <end position="487"/>
    </location>
</feature>
<dbReference type="PANTHER" id="PTHR43790">
    <property type="entry name" value="CARBOHYDRATE TRANSPORT ATP-BINDING PROTEIN MG119-RELATED"/>
    <property type="match status" value="1"/>
</dbReference>
<dbReference type="GO" id="GO:0016887">
    <property type="term" value="F:ATP hydrolysis activity"/>
    <property type="evidence" value="ECO:0007669"/>
    <property type="project" value="InterPro"/>
</dbReference>
<accession>A0A0D2GFS2</accession>
<evidence type="ECO:0000256" key="5">
    <source>
        <dbReference type="ARBA" id="ARBA00022737"/>
    </source>
</evidence>
<evidence type="ECO:0000256" key="8">
    <source>
        <dbReference type="ARBA" id="ARBA00022989"/>
    </source>
</evidence>
<evidence type="ECO:0000256" key="1">
    <source>
        <dbReference type="ARBA" id="ARBA00004651"/>
    </source>
</evidence>
<feature type="transmembrane region" description="Helical" evidence="10">
    <location>
        <begin position="589"/>
        <end position="608"/>
    </location>
</feature>
<feature type="transmembrane region" description="Helical" evidence="10">
    <location>
        <begin position="534"/>
        <end position="553"/>
    </location>
</feature>
<feature type="transmembrane region" description="Helical" evidence="10">
    <location>
        <begin position="565"/>
        <end position="583"/>
    </location>
</feature>
<evidence type="ECO:0000256" key="9">
    <source>
        <dbReference type="ARBA" id="ARBA00023136"/>
    </source>
</evidence>
<dbReference type="InterPro" id="IPR003593">
    <property type="entry name" value="AAA+_ATPase"/>
</dbReference>
<feature type="transmembrane region" description="Helical" evidence="10">
    <location>
        <begin position="652"/>
        <end position="672"/>
    </location>
</feature>
<dbReference type="PROSITE" id="PS00211">
    <property type="entry name" value="ABC_TRANSPORTER_1"/>
    <property type="match status" value="1"/>
</dbReference>
<dbReference type="CDD" id="cd03216">
    <property type="entry name" value="ABC_Carb_Monos_I"/>
    <property type="match status" value="1"/>
</dbReference>
<dbReference type="InParanoid" id="A0A0D2GFS2"/>
<keyword evidence="3" id="KW-1003">Cell membrane</keyword>
<dbReference type="InterPro" id="IPR050107">
    <property type="entry name" value="ABC_carbohydrate_import_ATPase"/>
</dbReference>
<dbReference type="AlphaFoldDB" id="A0A0D2GFS2"/>
<dbReference type="InterPro" id="IPR027417">
    <property type="entry name" value="P-loop_NTPase"/>
</dbReference>
<dbReference type="Pfam" id="PF02653">
    <property type="entry name" value="BPD_transp_2"/>
    <property type="match status" value="1"/>
</dbReference>
<dbReference type="CDD" id="cd03215">
    <property type="entry name" value="ABC_Carb_Monos_II"/>
    <property type="match status" value="1"/>
</dbReference>
<dbReference type="CDD" id="cd06579">
    <property type="entry name" value="TM_PBP1_transp_AraH_like"/>
    <property type="match status" value="1"/>
</dbReference>
<keyword evidence="2" id="KW-0813">Transport</keyword>
<keyword evidence="9 10" id="KW-0472">Membrane</keyword>
<dbReference type="SMART" id="SM00382">
    <property type="entry name" value="AAA"/>
    <property type="match status" value="2"/>
</dbReference>
<evidence type="ECO:0000256" key="7">
    <source>
        <dbReference type="ARBA" id="ARBA00022840"/>
    </source>
</evidence>
<dbReference type="GO" id="GO:0005886">
    <property type="term" value="C:plasma membrane"/>
    <property type="evidence" value="ECO:0007669"/>
    <property type="project" value="UniProtKB-SubCell"/>
</dbReference>
<proteinExistence type="predicted"/>
<feature type="transmembrane region" description="Helical" evidence="10">
    <location>
        <begin position="782"/>
        <end position="800"/>
    </location>
</feature>
<keyword evidence="7" id="KW-0067">ATP-binding</keyword>
<gene>
    <name evidence="12" type="ORF">X474_12890</name>
</gene>
<comment type="caution">
    <text evidence="12">The sequence shown here is derived from an EMBL/GenBank/DDBJ whole genome shotgun (WGS) entry which is preliminary data.</text>
</comment>
<keyword evidence="6" id="KW-0547">Nucleotide-binding</keyword>
<keyword evidence="13" id="KW-1185">Reference proteome</keyword>
<name>A0A0D2GFS2_9BACT</name>
<evidence type="ECO:0000256" key="10">
    <source>
        <dbReference type="SAM" id="Phobius"/>
    </source>
</evidence>
<organism evidence="12 13">
    <name type="scientific">Dethiosulfatarculus sandiegensis</name>
    <dbReference type="NCBI Taxonomy" id="1429043"/>
    <lineage>
        <taxon>Bacteria</taxon>
        <taxon>Pseudomonadati</taxon>
        <taxon>Thermodesulfobacteriota</taxon>
        <taxon>Desulfarculia</taxon>
        <taxon>Desulfarculales</taxon>
        <taxon>Desulfarculaceae</taxon>
        <taxon>Dethiosulfatarculus</taxon>
    </lineage>
</organism>
<evidence type="ECO:0000256" key="4">
    <source>
        <dbReference type="ARBA" id="ARBA00022692"/>
    </source>
</evidence>
<reference evidence="12 13" key="1">
    <citation type="submission" date="2013-11" db="EMBL/GenBank/DDBJ databases">
        <title>Metagenomic analysis of a methanogenic consortium involved in long chain n-alkane degradation.</title>
        <authorList>
            <person name="Davidova I.A."/>
            <person name="Callaghan A.V."/>
            <person name="Wawrik B."/>
            <person name="Pruitt S."/>
            <person name="Marks C."/>
            <person name="Duncan K.E."/>
            <person name="Suflita J.M."/>
        </authorList>
    </citation>
    <scope>NUCLEOTIDE SEQUENCE [LARGE SCALE GENOMIC DNA]</scope>
    <source>
        <strain evidence="12 13">SPR</strain>
    </source>
</reference>
<protein>
    <submittedName>
        <fullName evidence="12">Sugar ABC transporter</fullName>
    </submittedName>
</protein>
<evidence type="ECO:0000259" key="11">
    <source>
        <dbReference type="PROSITE" id="PS50893"/>
    </source>
</evidence>
<dbReference type="InterPro" id="IPR017871">
    <property type="entry name" value="ABC_transporter-like_CS"/>
</dbReference>
<feature type="transmembrane region" description="Helical" evidence="10">
    <location>
        <begin position="700"/>
        <end position="722"/>
    </location>
</feature>
<feature type="transmembrane region" description="Helical" evidence="10">
    <location>
        <begin position="510"/>
        <end position="528"/>
    </location>
</feature>
<dbReference type="FunCoup" id="A0A0D2GFS2">
    <property type="interactions" value="250"/>
</dbReference>
<evidence type="ECO:0000313" key="12">
    <source>
        <dbReference type="EMBL" id="KIX13782.1"/>
    </source>
</evidence>
<evidence type="ECO:0000313" key="13">
    <source>
        <dbReference type="Proteomes" id="UP000032233"/>
    </source>
</evidence>
<dbReference type="InterPro" id="IPR001851">
    <property type="entry name" value="ABC_transp_permease"/>
</dbReference>
<feature type="domain" description="ABC transporter" evidence="11">
    <location>
        <begin position="1"/>
        <end position="240"/>
    </location>
</feature>
<dbReference type="Gene3D" id="3.40.50.300">
    <property type="entry name" value="P-loop containing nucleotide triphosphate hydrolases"/>
    <property type="match status" value="2"/>
</dbReference>
<comment type="subcellular location">
    <subcellularLocation>
        <location evidence="1">Cell membrane</location>
        <topology evidence="1">Multi-pass membrane protein</topology>
    </subcellularLocation>
</comment>
<keyword evidence="5" id="KW-0677">Repeat</keyword>
<sequence length="807" mass="88728">MSDITKRYNKTVALNNCNIHLSQGEILGLIGGNGAGKSTLTRVISGITKPDKGDLVFAGQNISFNEFNPHSASALGIKVVYQELSLCTNLTVYENFLVDLEDLFKGSVKWRNQARKIARKTLDAVFPDNGIDVDERLDTLAISQQQMVEIARAFTAQNLRLLILDEPTSSLPEEQTNQLLAYIKKKKREGMACIYISHRLKEVESLVDRISIIDNGQNIWCGPIEETSEEDMLCKMMSSLQSADGDNGPALCRHRKIPGFESVGITAHSYSDDSGLNNLSFHMSGGEIIGIAGLEGNGQKELLHKLFEARQNRTKNIEVKGRIAYVTGDRKKEGIFYLWHILQNMMITKLSFGRLFKTNNEKEITDHGELWSEKLKIKCSDIQAPITDLSGGNQQKVLVARAMLADPDIIILDDPTRGVDVATKRQIYDLLIEAAKAGKLIILYSTDNLELEICNRTLVMRYGTIVKELADEQVTQDNLVEASFMGEELKPIVEKKQDTSHRKWFSKNSAFIPFIAMMLMYIACGLKSPAVFSLYGVNLLLSGAAPLIILSLAQMYIIGLGHIELGVGNFLGLINVLCATLLFSNTPLGILALLGFVFFYACMGLIIYHRNIPAIIMTLGASFVWKGLSLTIQESPGGKAPEWLTHLFWLDTDFPVVFSIILLISIASYLFYRSKYGTVLKAFGNNPLAMVRSGWSQAKAFFSVYLTAGIITLLAGLVLSGINGASDGSASETYTMQTIAAVVVGGGYLLGGFVSIPGAIFGAVTFSLISFLLGFFKISTELTAAIQGFILIVILSLRVLKKGRIKS</sequence>
<dbReference type="SUPFAM" id="SSF52540">
    <property type="entry name" value="P-loop containing nucleoside triphosphate hydrolases"/>
    <property type="match status" value="2"/>
</dbReference>